<dbReference type="AlphaFoldDB" id="A0A9W8TPZ1"/>
<dbReference type="EMBL" id="JANPWZ010000149">
    <property type="protein sequence ID" value="KAJ3578963.1"/>
    <property type="molecule type" value="Genomic_DNA"/>
</dbReference>
<keyword evidence="3" id="KW-1185">Reference proteome</keyword>
<evidence type="ECO:0000256" key="1">
    <source>
        <dbReference type="SAM" id="MobiDB-lite"/>
    </source>
</evidence>
<comment type="caution">
    <text evidence="2">The sequence shown here is derived from an EMBL/GenBank/DDBJ whole genome shotgun (WGS) entry which is preliminary data.</text>
</comment>
<protein>
    <submittedName>
        <fullName evidence="2">Uncharacterized protein</fullName>
    </submittedName>
</protein>
<accession>A0A9W8TPZ1</accession>
<evidence type="ECO:0000313" key="2">
    <source>
        <dbReference type="EMBL" id="KAJ3578963.1"/>
    </source>
</evidence>
<feature type="compositionally biased region" description="Polar residues" evidence="1">
    <location>
        <begin position="60"/>
        <end position="69"/>
    </location>
</feature>
<sequence length="223" mass="23695">MDKASQTIAFFLEEKFPGIQSLTIGLEVGKDADETGGVVEAEGPTFAALTQGGKLRLSKKTSPTTSVNSAGVRDTHRLPGARGSHPARNHRQVDGSEWADSGGGRPTEPEGVGVSDGWKKRLVLGLSSASGWWVGSSCPRSSAITGDVEWETGEHDVADVGASSCGTYNTPRKTASRSDLMYTMPVRWVKETDAYVSNVYARAWGLYRAPISNTLMSCSSGPL</sequence>
<gene>
    <name evidence="2" type="ORF">NPX13_g1602</name>
</gene>
<organism evidence="2 3">
    <name type="scientific">Xylaria arbuscula</name>
    <dbReference type="NCBI Taxonomy" id="114810"/>
    <lineage>
        <taxon>Eukaryota</taxon>
        <taxon>Fungi</taxon>
        <taxon>Dikarya</taxon>
        <taxon>Ascomycota</taxon>
        <taxon>Pezizomycotina</taxon>
        <taxon>Sordariomycetes</taxon>
        <taxon>Xylariomycetidae</taxon>
        <taxon>Xylariales</taxon>
        <taxon>Xylariaceae</taxon>
        <taxon>Xylaria</taxon>
    </lineage>
</organism>
<reference evidence="2" key="1">
    <citation type="submission" date="2022-07" db="EMBL/GenBank/DDBJ databases">
        <title>Genome Sequence of Xylaria arbuscula.</title>
        <authorList>
            <person name="Buettner E."/>
        </authorList>
    </citation>
    <scope>NUCLEOTIDE SEQUENCE</scope>
    <source>
        <strain evidence="2">VT107</strain>
    </source>
</reference>
<evidence type="ECO:0000313" key="3">
    <source>
        <dbReference type="Proteomes" id="UP001148614"/>
    </source>
</evidence>
<dbReference type="Proteomes" id="UP001148614">
    <property type="component" value="Unassembled WGS sequence"/>
</dbReference>
<proteinExistence type="predicted"/>
<name>A0A9W8TPZ1_9PEZI</name>
<feature type="region of interest" description="Disordered" evidence="1">
    <location>
        <begin position="50"/>
        <end position="115"/>
    </location>
</feature>